<feature type="domain" description="Helix-turn-helix DNA-binding" evidence="2">
    <location>
        <begin position="16"/>
        <end position="94"/>
    </location>
</feature>
<dbReference type="GO" id="GO:0003746">
    <property type="term" value="F:translation elongation factor activity"/>
    <property type="evidence" value="ECO:0007669"/>
    <property type="project" value="UniProtKB-KW"/>
</dbReference>
<evidence type="ECO:0000313" key="3">
    <source>
        <dbReference type="EMBL" id="KAB7496760.1"/>
    </source>
</evidence>
<dbReference type="Pfam" id="PF14641">
    <property type="entry name" value="HTH_44"/>
    <property type="match status" value="1"/>
</dbReference>
<dbReference type="SUPFAM" id="SSF158832">
    <property type="entry name" value="Tex N-terminal region-like"/>
    <property type="match status" value="1"/>
</dbReference>
<reference evidence="3 4" key="1">
    <citation type="journal article" date="2019" name="PLoS Biol.">
        <title>Sex chromosomes control vertical transmission of feminizing Wolbachia symbionts in an isopod.</title>
        <authorList>
            <person name="Becking T."/>
            <person name="Chebbi M.A."/>
            <person name="Giraud I."/>
            <person name="Moumen B."/>
            <person name="Laverre T."/>
            <person name="Caubet Y."/>
            <person name="Peccoud J."/>
            <person name="Gilbert C."/>
            <person name="Cordaux R."/>
        </authorList>
    </citation>
    <scope>NUCLEOTIDE SEQUENCE [LARGE SCALE GENOMIC DNA]</scope>
    <source>
        <strain evidence="3">ANa2</strain>
        <tissue evidence="3">Whole body excluding digestive tract and cuticle</tissue>
    </source>
</reference>
<sequence length="545" mass="64380">MDICSRISQTIHFQSARKEAHFKSARDLKTIQRIYNSLDLIRNSTCEVPFIAFYRKEEVHPLTIHDLWKIYKFDEKWCQLKGRKSNFSSLYKKMVEYQTATIMKDMDAPLPEDVRIIKEEDVTKIDSIESYEEFNDFYKHFLLYYGKDQESMKEYFKAKTKKNKIKRIVTKTIKVMRKVKRKKKKKANIGDEDGEESEKEKNDDAEDEEEEEEEEEEAEEEVETEVETEEEVEVEEEGEIDEAENLKKPIRRHEYELLKKAGIVGFVKKFGLTPEQFGEHVRDRYPRYEVEQFPEDPIKEAENYVSKMCSTPERVMEAAVRMVGWQLSCEPLVRKSLREEYFEKSCITIRPTPKGVKTIDEHHYLYSMKYLSDKPVCELQGDQFLKIKAGVEEKVITFSLSDSFKGLNNPNFLDDMKQYYNIDEFSQVVQDWNELRGRSVEFAYNRVLADLKRELSQRLLTEAKEHVLEKSCSKLYNWLKVAPYYPGDFADEDEDDWDTSKGFRVFSIAYVPDRSQAAFGCCVDIEGECSEIIRMEHLLEKAKCL</sequence>
<name>A0A5N5SVR3_9CRUS</name>
<dbReference type="GO" id="GO:0003677">
    <property type="term" value="F:DNA binding"/>
    <property type="evidence" value="ECO:0007669"/>
    <property type="project" value="InterPro"/>
</dbReference>
<keyword evidence="3" id="KW-0648">Protein biosynthesis</keyword>
<dbReference type="InterPro" id="IPR023323">
    <property type="entry name" value="Tex-like_dom_sf"/>
</dbReference>
<dbReference type="Gene3D" id="1.10.10.650">
    <property type="entry name" value="RuvA domain 2-like"/>
    <property type="match status" value="1"/>
</dbReference>
<dbReference type="Proteomes" id="UP000326759">
    <property type="component" value="Unassembled WGS sequence"/>
</dbReference>
<evidence type="ECO:0000256" key="1">
    <source>
        <dbReference type="SAM" id="MobiDB-lite"/>
    </source>
</evidence>
<comment type="caution">
    <text evidence="3">The sequence shown here is derived from an EMBL/GenBank/DDBJ whole genome shotgun (WGS) entry which is preliminary data.</text>
</comment>
<dbReference type="GO" id="GO:0031491">
    <property type="term" value="F:nucleosome binding"/>
    <property type="evidence" value="ECO:0007669"/>
    <property type="project" value="TreeGrafter"/>
</dbReference>
<dbReference type="InterPro" id="IPR017072">
    <property type="entry name" value="TF_Spt6"/>
</dbReference>
<keyword evidence="3" id="KW-0251">Elongation factor</keyword>
<dbReference type="InterPro" id="IPR028088">
    <property type="entry name" value="Spt6_HTH_DNA-bd_dom"/>
</dbReference>
<gene>
    <name evidence="3" type="primary">Supt6h</name>
    <name evidence="3" type="ORF">Anas_02675</name>
</gene>
<evidence type="ECO:0000259" key="2">
    <source>
        <dbReference type="Pfam" id="PF14641"/>
    </source>
</evidence>
<dbReference type="InterPro" id="IPR023319">
    <property type="entry name" value="Tex-like_HTH_dom_sf"/>
</dbReference>
<dbReference type="PANTHER" id="PTHR10145:SF6">
    <property type="entry name" value="TRANSCRIPTION ELONGATION FACTOR SPT6"/>
    <property type="match status" value="1"/>
</dbReference>
<feature type="compositionally biased region" description="Acidic residues" evidence="1">
    <location>
        <begin position="190"/>
        <end position="243"/>
    </location>
</feature>
<dbReference type="AlphaFoldDB" id="A0A5N5SVR3"/>
<dbReference type="PANTHER" id="PTHR10145">
    <property type="entry name" value="TRANSCRIPTION ELONGATION FACTOR SPT6"/>
    <property type="match status" value="1"/>
</dbReference>
<dbReference type="GO" id="GO:0008023">
    <property type="term" value="C:transcription elongation factor complex"/>
    <property type="evidence" value="ECO:0007669"/>
    <property type="project" value="TreeGrafter"/>
</dbReference>
<proteinExistence type="predicted"/>
<protein>
    <submittedName>
        <fullName evidence="3">Transcription elongation factor SPT6</fullName>
    </submittedName>
</protein>
<dbReference type="OrthoDB" id="343921at2759"/>
<feature type="region of interest" description="Disordered" evidence="1">
    <location>
        <begin position="180"/>
        <end position="244"/>
    </location>
</feature>
<dbReference type="EMBL" id="SEYY01021057">
    <property type="protein sequence ID" value="KAB7496760.1"/>
    <property type="molecule type" value="Genomic_DNA"/>
</dbReference>
<dbReference type="Gene3D" id="1.10.3500.10">
    <property type="entry name" value="Tex N-terminal region-like"/>
    <property type="match status" value="1"/>
</dbReference>
<dbReference type="GO" id="GO:0140673">
    <property type="term" value="P:transcription elongation-coupled chromatin remodeling"/>
    <property type="evidence" value="ECO:0007669"/>
    <property type="project" value="InterPro"/>
</dbReference>
<evidence type="ECO:0000313" key="4">
    <source>
        <dbReference type="Proteomes" id="UP000326759"/>
    </source>
</evidence>
<dbReference type="GO" id="GO:0034728">
    <property type="term" value="P:nucleosome organization"/>
    <property type="evidence" value="ECO:0007669"/>
    <property type="project" value="TreeGrafter"/>
</dbReference>
<dbReference type="GO" id="GO:0042393">
    <property type="term" value="F:histone binding"/>
    <property type="evidence" value="ECO:0007669"/>
    <property type="project" value="TreeGrafter"/>
</dbReference>
<accession>A0A5N5SVR3</accession>
<keyword evidence="4" id="KW-1185">Reference proteome</keyword>
<organism evidence="3 4">
    <name type="scientific">Armadillidium nasatum</name>
    <dbReference type="NCBI Taxonomy" id="96803"/>
    <lineage>
        <taxon>Eukaryota</taxon>
        <taxon>Metazoa</taxon>
        <taxon>Ecdysozoa</taxon>
        <taxon>Arthropoda</taxon>
        <taxon>Crustacea</taxon>
        <taxon>Multicrustacea</taxon>
        <taxon>Malacostraca</taxon>
        <taxon>Eumalacostraca</taxon>
        <taxon>Peracarida</taxon>
        <taxon>Isopoda</taxon>
        <taxon>Oniscidea</taxon>
        <taxon>Crinocheta</taxon>
        <taxon>Armadillidiidae</taxon>
        <taxon>Armadillidium</taxon>
    </lineage>
</organism>